<evidence type="ECO:0000313" key="1">
    <source>
        <dbReference type="EMBL" id="EGW22889.1"/>
    </source>
</evidence>
<accession>G3IVG2</accession>
<dbReference type="HOGENOM" id="CLU_221208_0_0_6"/>
<name>G3IVG2_METTV</name>
<dbReference type="AlphaFoldDB" id="G3IVG2"/>
<keyword evidence="2" id="KW-1185">Reference proteome</keyword>
<dbReference type="InterPro" id="IPR038573">
    <property type="entry name" value="BrnT_sf"/>
</dbReference>
<dbReference type="InterPro" id="IPR007460">
    <property type="entry name" value="BrnT_toxin"/>
</dbReference>
<dbReference type="Gene3D" id="3.10.450.530">
    <property type="entry name" value="Ribonuclease toxin, BrnT, of type II toxin-antitoxin system"/>
    <property type="match status" value="1"/>
</dbReference>
<organism evidence="1 2">
    <name type="scientific">Methylobacter tundripaludum (strain ATCC BAA-1195 / DSM 17260 / SV96)</name>
    <dbReference type="NCBI Taxonomy" id="697282"/>
    <lineage>
        <taxon>Bacteria</taxon>
        <taxon>Pseudomonadati</taxon>
        <taxon>Pseudomonadota</taxon>
        <taxon>Gammaproteobacteria</taxon>
        <taxon>Methylococcales</taxon>
        <taxon>Methylococcaceae</taxon>
        <taxon>Methylobacter</taxon>
    </lineage>
</organism>
<reference evidence="1 2" key="1">
    <citation type="submission" date="2011-06" db="EMBL/GenBank/DDBJ databases">
        <title>Genomic sequence of Methylobacter tundripaludum SV96.</title>
        <authorList>
            <consortium name="US DOE Joint Genome Institute"/>
            <person name="Lucas S."/>
            <person name="Han J."/>
            <person name="Lapidus A."/>
            <person name="Cheng J.-F."/>
            <person name="Goodwin L."/>
            <person name="Pitluck S."/>
            <person name="Held B."/>
            <person name="Detter J.C."/>
            <person name="Han C."/>
            <person name="Tapia R."/>
            <person name="Land M."/>
            <person name="Hauser L."/>
            <person name="Kyrpides N."/>
            <person name="Ivanova N."/>
            <person name="Ovchinnikova G."/>
            <person name="Pagani I."/>
            <person name="Klotz M.G."/>
            <person name="Dispirito A.A."/>
            <person name="Murrell J.C."/>
            <person name="Dunfield P."/>
            <person name="Kalyuzhnaya M.G."/>
            <person name="Svenning M."/>
            <person name="Trotsenko Y.A."/>
            <person name="Stein L.Y."/>
            <person name="Woyke T."/>
        </authorList>
    </citation>
    <scope>NUCLEOTIDE SEQUENCE [LARGE SCALE GENOMIC DNA]</scope>
    <source>
        <strain evidence="2">ATCC BAA-1195 / DSM 17260 / SV96</strain>
    </source>
</reference>
<evidence type="ECO:0000313" key="2">
    <source>
        <dbReference type="Proteomes" id="UP000004664"/>
    </source>
</evidence>
<dbReference type="Proteomes" id="UP000004664">
    <property type="component" value="Unassembled WGS sequence"/>
</dbReference>
<protein>
    <submittedName>
        <fullName evidence="1">Uncharacterized protein</fullName>
    </submittedName>
</protein>
<gene>
    <name evidence="1" type="ORF">Mettu_1722</name>
</gene>
<dbReference type="Pfam" id="PF04365">
    <property type="entry name" value="BrnT_toxin"/>
    <property type="match status" value="1"/>
</dbReference>
<dbReference type="eggNOG" id="COG2929">
    <property type="taxonomic scope" value="Bacteria"/>
</dbReference>
<dbReference type="EMBL" id="JH109152">
    <property type="protein sequence ID" value="EGW22889.1"/>
    <property type="molecule type" value="Genomic_DNA"/>
</dbReference>
<dbReference type="STRING" id="697282.Mettu_1722"/>
<proteinExistence type="predicted"/>
<sequence>MQFEWDENKNKLNQQKHGVAFEDAKTVFDDPLQISKLDHKFSYFEERWITIGATQNAHILVVANLFFTDDGEEIIRIISARYANPKERANYEKC</sequence>